<dbReference type="KEGG" id="clus:A9F13_03g02827"/>
<keyword evidence="1" id="KW-0812">Transmembrane</keyword>
<keyword evidence="1" id="KW-0472">Membrane</keyword>
<comment type="caution">
    <text evidence="2">The sequence shown here is derived from an EMBL/GenBank/DDBJ whole genome shotgun (WGS) entry which is preliminary data.</text>
</comment>
<sequence>MATILSNLEAYLQKANDELLQKTFHFENKANISKVLSPNVTVGSYPVTIDLSERLGEILGRFLATYGNPIREFLGGKSLLHFETPLLILKQTDESFQLLLGARIYHHEARALLALSSFIFLLVISWKVVAYFLWNSCEEIIDLYSHLSPSELSVSEEPSDIDSAFGSRSSVSQEDLYDTDQGSRKLFLKCFGKKDVRVVSPASSGATVVVEEMESSLLRSRPLGHAKKNHSFMVSKEYLMLLIPGIDSWLKQIPSNSSTSDIFLSLSRISNSLNNEAKPEFHPQDLHLLRFFLSTDYIGTNDGIKNRISSVTSQMTQNPRILIDSWESPNSDAGTSLEMMLLATAIAVFDVYSGFSLNSMNEILSSLMRLSRDNTIVSSFAADSFCVIMASSSESLYESLFNSVSQSTDNLGLPLLLRSLSFYVMVNKSHITSQLKTAPTTSKLQYPVIKLLMHSVPLFQKYPYHFQEIFHMGESITPLDEMVTLYNVVVDAFLNDEVPPPIQLELSELIVSKLYGILREKFKAGEICAPNIKGMGAN</sequence>
<evidence type="ECO:0000313" key="2">
    <source>
        <dbReference type="EMBL" id="OVF10136.1"/>
    </source>
</evidence>
<gene>
    <name evidence="2" type="ORF">A9F13_03g02827</name>
</gene>
<evidence type="ECO:0000313" key="3">
    <source>
        <dbReference type="Proteomes" id="UP000195602"/>
    </source>
</evidence>
<feature type="transmembrane region" description="Helical" evidence="1">
    <location>
        <begin position="112"/>
        <end position="134"/>
    </location>
</feature>
<dbReference type="AlphaFoldDB" id="A0AA91Q3C3"/>
<proteinExistence type="predicted"/>
<name>A0AA91Q3C3_CLALS</name>
<keyword evidence="1" id="KW-1133">Transmembrane helix</keyword>
<organism evidence="2 3">
    <name type="scientific">Clavispora lusitaniae</name>
    <name type="common">Candida lusitaniae</name>
    <dbReference type="NCBI Taxonomy" id="36911"/>
    <lineage>
        <taxon>Eukaryota</taxon>
        <taxon>Fungi</taxon>
        <taxon>Dikarya</taxon>
        <taxon>Ascomycota</taxon>
        <taxon>Saccharomycotina</taxon>
        <taxon>Pichiomycetes</taxon>
        <taxon>Metschnikowiaceae</taxon>
        <taxon>Clavispora</taxon>
    </lineage>
</organism>
<protein>
    <submittedName>
        <fullName evidence="2">Uncharacterized protein</fullName>
    </submittedName>
</protein>
<accession>A0AA91Q3C3</accession>
<dbReference type="EMBL" id="LYUB02000003">
    <property type="protein sequence ID" value="OVF10136.1"/>
    <property type="molecule type" value="Genomic_DNA"/>
</dbReference>
<reference evidence="2 3" key="1">
    <citation type="submission" date="2017-04" db="EMBL/GenBank/DDBJ databases">
        <title>Draft genome of the yeast Clavispora lusitaniae type strain CBS 6936.</title>
        <authorList>
            <person name="Durrens P."/>
            <person name="Klopp C."/>
            <person name="Biteau N."/>
            <person name="Fitton-Ouhabi V."/>
            <person name="Dementhon K."/>
            <person name="Accoceberry I."/>
            <person name="Sherman D.J."/>
            <person name="Noel T."/>
        </authorList>
    </citation>
    <scope>NUCLEOTIDE SEQUENCE [LARGE SCALE GENOMIC DNA]</scope>
    <source>
        <strain evidence="2 3">CBS 6936</strain>
    </source>
</reference>
<dbReference type="Proteomes" id="UP000195602">
    <property type="component" value="Unassembled WGS sequence"/>
</dbReference>
<evidence type="ECO:0000256" key="1">
    <source>
        <dbReference type="SAM" id="Phobius"/>
    </source>
</evidence>